<gene>
    <name evidence="5" type="ORF">GEV02_06375</name>
</gene>
<dbReference type="RefSeq" id="WP_152837224.1">
    <property type="nucleotide sequence ID" value="NZ_WHUG01000002.1"/>
</dbReference>
<dbReference type="PANTHER" id="PTHR35603:SF2">
    <property type="entry name" value="OUTER MEMBRANE LIPOPROTEIN"/>
    <property type="match status" value="1"/>
</dbReference>
<evidence type="ECO:0000256" key="1">
    <source>
        <dbReference type="ARBA" id="ARBA00004370"/>
    </source>
</evidence>
<evidence type="ECO:0000313" key="5">
    <source>
        <dbReference type="EMBL" id="MQA37769.1"/>
    </source>
</evidence>
<evidence type="ECO:0000259" key="4">
    <source>
        <dbReference type="Pfam" id="PF05433"/>
    </source>
</evidence>
<proteinExistence type="predicted"/>
<feature type="chain" id="PRO_5025438146" evidence="3">
    <location>
        <begin position="21"/>
        <end position="196"/>
    </location>
</feature>
<comment type="caution">
    <text evidence="5">The sequence shown here is derived from an EMBL/GenBank/DDBJ whole genome shotgun (WGS) entry which is preliminary data.</text>
</comment>
<dbReference type="GO" id="GO:0019867">
    <property type="term" value="C:outer membrane"/>
    <property type="evidence" value="ECO:0007669"/>
    <property type="project" value="InterPro"/>
</dbReference>
<keyword evidence="2" id="KW-0472">Membrane</keyword>
<protein>
    <submittedName>
        <fullName evidence="5">Glycine zipper 2TM domain-containing protein</fullName>
    </submittedName>
</protein>
<sequence>MNRSILAALALAALASAAQAQTPKEQYNAESKRITTRYAEDKKLCAEESNSAARMQCTRDAKSEYDKSMALAKAQLKASPAKPGASCMECGKVTSVVVSDKAGEGSALGVIAGGVAGALLGNQVGSGHGRELATVAGAAGGAYAGKKIEEKAKSTKQWTVHVQYDDGKQVSFNFDHDPRMMSGDRVRNDNGNLVRN</sequence>
<comment type="subcellular location">
    <subcellularLocation>
        <location evidence="1">Membrane</location>
    </subcellularLocation>
</comment>
<feature type="signal peptide" evidence="3">
    <location>
        <begin position="1"/>
        <end position="20"/>
    </location>
</feature>
<name>A0A6A7MYE4_9BURK</name>
<dbReference type="InterPro" id="IPR008816">
    <property type="entry name" value="Gly_zipper_2TM_dom"/>
</dbReference>
<evidence type="ECO:0000313" key="6">
    <source>
        <dbReference type="Proteomes" id="UP000440498"/>
    </source>
</evidence>
<dbReference type="PANTHER" id="PTHR35603">
    <property type="match status" value="1"/>
</dbReference>
<evidence type="ECO:0000256" key="3">
    <source>
        <dbReference type="SAM" id="SignalP"/>
    </source>
</evidence>
<evidence type="ECO:0000256" key="2">
    <source>
        <dbReference type="ARBA" id="ARBA00023136"/>
    </source>
</evidence>
<dbReference type="AlphaFoldDB" id="A0A6A7MYE4"/>
<feature type="domain" description="Glycine zipper 2TM" evidence="4">
    <location>
        <begin position="108"/>
        <end position="149"/>
    </location>
</feature>
<dbReference type="InterPro" id="IPR051407">
    <property type="entry name" value="Bact_OM_lipoprot/Surf_antigen"/>
</dbReference>
<accession>A0A6A7MYE4</accession>
<dbReference type="EMBL" id="WHUG01000002">
    <property type="protein sequence ID" value="MQA37769.1"/>
    <property type="molecule type" value="Genomic_DNA"/>
</dbReference>
<organism evidence="5 6">
    <name type="scientific">Rugamonas aquatica</name>
    <dbReference type="NCBI Taxonomy" id="2743357"/>
    <lineage>
        <taxon>Bacteria</taxon>
        <taxon>Pseudomonadati</taxon>
        <taxon>Pseudomonadota</taxon>
        <taxon>Betaproteobacteria</taxon>
        <taxon>Burkholderiales</taxon>
        <taxon>Oxalobacteraceae</taxon>
        <taxon>Telluria group</taxon>
        <taxon>Rugamonas</taxon>
    </lineage>
</organism>
<dbReference type="Pfam" id="PF05433">
    <property type="entry name" value="Rick_17kDa_Anti"/>
    <property type="match status" value="1"/>
</dbReference>
<keyword evidence="6" id="KW-1185">Reference proteome</keyword>
<reference evidence="5 6" key="1">
    <citation type="submission" date="2019-10" db="EMBL/GenBank/DDBJ databases">
        <title>Two novel species isolated from a subtropical stream in China.</title>
        <authorList>
            <person name="Lu H."/>
        </authorList>
    </citation>
    <scope>NUCLEOTIDE SEQUENCE [LARGE SCALE GENOMIC DNA]</scope>
    <source>
        <strain evidence="5 6">FT29W</strain>
    </source>
</reference>
<keyword evidence="3" id="KW-0732">Signal</keyword>
<dbReference type="Proteomes" id="UP000440498">
    <property type="component" value="Unassembled WGS sequence"/>
</dbReference>